<dbReference type="Gene3D" id="3.40.50.300">
    <property type="entry name" value="P-loop containing nucleotide triphosphate hydrolases"/>
    <property type="match status" value="2"/>
</dbReference>
<name>A0A7G9W7B6_ALKCA</name>
<dbReference type="GO" id="GO:0005524">
    <property type="term" value="F:ATP binding"/>
    <property type="evidence" value="ECO:0007669"/>
    <property type="project" value="UniProtKB-KW"/>
</dbReference>
<dbReference type="KEGG" id="acae:HYG86_07175"/>
<dbReference type="SMART" id="SM00382">
    <property type="entry name" value="AAA"/>
    <property type="match status" value="2"/>
</dbReference>
<accession>A0A7G9W7B6</accession>
<dbReference type="EMBL" id="CP058559">
    <property type="protein sequence ID" value="QNO14578.1"/>
    <property type="molecule type" value="Genomic_DNA"/>
</dbReference>
<dbReference type="PROSITE" id="PS00211">
    <property type="entry name" value="ABC_TRANSPORTER_1"/>
    <property type="match status" value="1"/>
</dbReference>
<dbReference type="PANTHER" id="PTHR42855:SF2">
    <property type="entry name" value="DRUG RESISTANCE ABC TRANSPORTER,ATP-BINDING PROTEIN"/>
    <property type="match status" value="1"/>
</dbReference>
<dbReference type="InterPro" id="IPR003593">
    <property type="entry name" value="AAA+_ATPase"/>
</dbReference>
<reference evidence="4 5" key="1">
    <citation type="submission" date="2020-07" db="EMBL/GenBank/DDBJ databases">
        <title>Alkalicella. sp. LB2 genome.</title>
        <authorList>
            <person name="Postec A."/>
            <person name="Quemeneur M."/>
        </authorList>
    </citation>
    <scope>NUCLEOTIDE SEQUENCE [LARGE SCALE GENOMIC DNA]</scope>
    <source>
        <strain evidence="4 5">LB2</strain>
    </source>
</reference>
<dbReference type="PANTHER" id="PTHR42855">
    <property type="entry name" value="ABC TRANSPORTER ATP-BINDING SUBUNIT"/>
    <property type="match status" value="1"/>
</dbReference>
<keyword evidence="2" id="KW-0067">ATP-binding</keyword>
<dbReference type="RefSeq" id="WP_213168388.1">
    <property type="nucleotide sequence ID" value="NZ_CP058559.1"/>
</dbReference>
<dbReference type="GO" id="GO:0016887">
    <property type="term" value="F:ATP hydrolysis activity"/>
    <property type="evidence" value="ECO:0007669"/>
    <property type="project" value="InterPro"/>
</dbReference>
<organism evidence="4 5">
    <name type="scientific">Alkalicella caledoniensis</name>
    <dbReference type="NCBI Taxonomy" id="2731377"/>
    <lineage>
        <taxon>Bacteria</taxon>
        <taxon>Bacillati</taxon>
        <taxon>Bacillota</taxon>
        <taxon>Clostridia</taxon>
        <taxon>Eubacteriales</taxon>
        <taxon>Proteinivoracaceae</taxon>
        <taxon>Alkalicella</taxon>
    </lineage>
</organism>
<dbReference type="NCBIfam" id="NF000355">
    <property type="entry name" value="ribo_prot_ABC_F"/>
    <property type="match status" value="1"/>
</dbReference>
<dbReference type="InterPro" id="IPR017871">
    <property type="entry name" value="ABC_transporter-like_CS"/>
</dbReference>
<keyword evidence="1" id="KW-0547">Nucleotide-binding</keyword>
<dbReference type="PROSITE" id="PS50893">
    <property type="entry name" value="ABC_TRANSPORTER_2"/>
    <property type="match status" value="2"/>
</dbReference>
<dbReference type="FunFam" id="3.40.50.300:FF:000011">
    <property type="entry name" value="Putative ABC transporter ATP-binding component"/>
    <property type="match status" value="1"/>
</dbReference>
<proteinExistence type="predicted"/>
<evidence type="ECO:0000259" key="3">
    <source>
        <dbReference type="PROSITE" id="PS50893"/>
    </source>
</evidence>
<dbReference type="AlphaFoldDB" id="A0A7G9W7B6"/>
<feature type="domain" description="ABC transporter" evidence="3">
    <location>
        <begin position="342"/>
        <end position="554"/>
    </location>
</feature>
<sequence>MFVFKGKELKKEIEGKILFENVNIEINEGEHIALIGRNGIGKTTLLKGILGYTTFDGGYIQRRIPTNDWGYVVQNPYTQEKTVLSYVQSANENLHQLKKDLVKYQEDPTNPIYQQGYQAFIELNGFTWELEVERVLSSVGLPKESWSLPFHTLSGGQKTRAQIARIMISNPKFLVLDEPTNHLDNQTLQWLENWLRDYPGAFLVVSHDRYFLDMVAHWTYELTEQGTNKYKGGYSQFKEQKALEFKTQWDLYKKQERQKKELKETIQRYTQWFGMALNNAKKVEDPHARFAMRTRAQKHVNRFKAKEKEMERLEKDRVEKPRNKRQLKMEIVSEGFEARTLARLESVSFGYSEKIIFEKISISIKKGERIGIIGPNGVGKSTLLKLLTGHLNPQKGEIVLNPQVRIGYFAQELEGLDLQETLLDSLLKIPQMTLTQARTILGCFLFSKDEVYKKIGDLSMGEKCRVAFLRLYFSGANLLVLDEPTNYLDIDTREIIEESLLEFSGAVICVSHDRYLLEKIATSIVDLKGGVTNFPGNYKEYIESKSQNTFHDLERENTIRNLELKLATLMATEGVKSENDLVAEIRKLKEEIEELTIK</sequence>
<dbReference type="InterPro" id="IPR003439">
    <property type="entry name" value="ABC_transporter-like_ATP-bd"/>
</dbReference>
<evidence type="ECO:0000256" key="2">
    <source>
        <dbReference type="ARBA" id="ARBA00022840"/>
    </source>
</evidence>
<protein>
    <submittedName>
        <fullName evidence="4">ABC-F type ribosomal protection protein</fullName>
    </submittedName>
</protein>
<keyword evidence="5" id="KW-1185">Reference proteome</keyword>
<evidence type="ECO:0000256" key="1">
    <source>
        <dbReference type="ARBA" id="ARBA00022741"/>
    </source>
</evidence>
<gene>
    <name evidence="4" type="primary">abc-f</name>
    <name evidence="4" type="ORF">HYG86_07175</name>
</gene>
<feature type="domain" description="ABC transporter" evidence="3">
    <location>
        <begin position="4"/>
        <end position="250"/>
    </location>
</feature>
<dbReference type="CDD" id="cd03221">
    <property type="entry name" value="ABCF_EF-3"/>
    <property type="match status" value="2"/>
</dbReference>
<dbReference type="InterPro" id="IPR051309">
    <property type="entry name" value="ABCF_ATPase"/>
</dbReference>
<dbReference type="InterPro" id="IPR027417">
    <property type="entry name" value="P-loop_NTPase"/>
</dbReference>
<dbReference type="SUPFAM" id="SSF52540">
    <property type="entry name" value="P-loop containing nucleoside triphosphate hydrolases"/>
    <property type="match status" value="2"/>
</dbReference>
<evidence type="ECO:0000313" key="5">
    <source>
        <dbReference type="Proteomes" id="UP000516160"/>
    </source>
</evidence>
<evidence type="ECO:0000313" key="4">
    <source>
        <dbReference type="EMBL" id="QNO14578.1"/>
    </source>
</evidence>
<dbReference type="Proteomes" id="UP000516160">
    <property type="component" value="Chromosome"/>
</dbReference>
<dbReference type="Pfam" id="PF00005">
    <property type="entry name" value="ABC_tran"/>
    <property type="match status" value="2"/>
</dbReference>